<name>A0A3P7PFJ8_DIBLA</name>
<evidence type="ECO:0000256" key="1">
    <source>
        <dbReference type="SAM" id="MobiDB-lite"/>
    </source>
</evidence>
<feature type="compositionally biased region" description="Polar residues" evidence="1">
    <location>
        <begin position="50"/>
        <end position="61"/>
    </location>
</feature>
<dbReference type="OrthoDB" id="17307at2759"/>
<feature type="compositionally biased region" description="Low complexity" evidence="1">
    <location>
        <begin position="9"/>
        <end position="18"/>
    </location>
</feature>
<dbReference type="Proteomes" id="UP000281553">
    <property type="component" value="Unassembled WGS sequence"/>
</dbReference>
<accession>A0A3P7PFJ8</accession>
<dbReference type="EMBL" id="UYRU01069463">
    <property type="protein sequence ID" value="VDN18742.1"/>
    <property type="molecule type" value="Genomic_DNA"/>
</dbReference>
<reference evidence="2 3" key="1">
    <citation type="submission" date="2018-11" db="EMBL/GenBank/DDBJ databases">
        <authorList>
            <consortium name="Pathogen Informatics"/>
        </authorList>
    </citation>
    <scope>NUCLEOTIDE SEQUENCE [LARGE SCALE GENOMIC DNA]</scope>
</reference>
<keyword evidence="3" id="KW-1185">Reference proteome</keyword>
<feature type="region of interest" description="Disordered" evidence="1">
    <location>
        <begin position="1"/>
        <end position="61"/>
    </location>
</feature>
<dbReference type="Gene3D" id="3.40.50.12760">
    <property type="match status" value="1"/>
</dbReference>
<organism evidence="2 3">
    <name type="scientific">Dibothriocephalus latus</name>
    <name type="common">Fish tapeworm</name>
    <name type="synonym">Diphyllobothrium latum</name>
    <dbReference type="NCBI Taxonomy" id="60516"/>
    <lineage>
        <taxon>Eukaryota</taxon>
        <taxon>Metazoa</taxon>
        <taxon>Spiralia</taxon>
        <taxon>Lophotrochozoa</taxon>
        <taxon>Platyhelminthes</taxon>
        <taxon>Cestoda</taxon>
        <taxon>Eucestoda</taxon>
        <taxon>Diphyllobothriidea</taxon>
        <taxon>Diphyllobothriidae</taxon>
        <taxon>Dibothriocephalus</taxon>
    </lineage>
</organism>
<dbReference type="AlphaFoldDB" id="A0A3P7PFJ8"/>
<gene>
    <name evidence="2" type="ORF">DILT_LOCUS13253</name>
</gene>
<evidence type="ECO:0000313" key="2">
    <source>
        <dbReference type="EMBL" id="VDN18742.1"/>
    </source>
</evidence>
<proteinExistence type="predicted"/>
<evidence type="ECO:0000313" key="3">
    <source>
        <dbReference type="Proteomes" id="UP000281553"/>
    </source>
</evidence>
<protein>
    <submittedName>
        <fullName evidence="2">Uncharacterized protein</fullName>
    </submittedName>
</protein>
<sequence>MAGCPKAPPSVESSPAPAQKFVKSSTASANKPKHKMPGSGRQSRAPVPATPSSNQCEQTTASVDTESAVGVLIQHFLDVNEKLRRLESETPSTVLRLCHPEVVMEDRLFSDFLRESNEEMAKKECKYLSKLLAFVENTTLSDDRQKDIKEACLRKWKIPAVPRVLVPWPLWPHNHISLLDEIGAVSQFFNYYYYYYHHHHPGHIRQGEE</sequence>